<name>A0A1G9CT78_9BACL</name>
<sequence length="351" mass="40137">MKNFHTIIKNSNKLGIYDSHFLLKLSNLMENGFTMYNALRFLLEQYDVLKPNTKAEALRLIDNGEKLSDILKMLGFGKSIIIQVAFAEIHGEMINNLKESALYLDNRRKTFSKLIKSIQYPLLLVSIFIVMLIILNYTVIPQFQSLYNSIGTEAKGIVSVLTVMLELLPNAVIGLIALFTVLFIIIVLIIKLASVETQLRILLKLPLLKFYVVHYHTYRFSREFGYFINNGLEVKEIIALFKNQSLSAYLNYIAIRIELKLNQGNSMSAAVKDIPILDEKLSVFISHGELNSEVGKELVIFSEYTLEKIIMRIENLTKRIQPVIFSILGVLIVCLYLVIMLPIFQMMSTLN</sequence>
<evidence type="ECO:0000256" key="1">
    <source>
        <dbReference type="ARBA" id="ARBA00004651"/>
    </source>
</evidence>
<dbReference type="STRING" id="576118.SAMN05216216_104174"/>
<evidence type="ECO:0000313" key="10">
    <source>
        <dbReference type="Proteomes" id="UP000199008"/>
    </source>
</evidence>
<keyword evidence="4 7" id="KW-0812">Transmembrane</keyword>
<feature type="domain" description="Type II secretion system protein GspF" evidence="8">
    <location>
        <begin position="21"/>
        <end position="141"/>
    </location>
</feature>
<dbReference type="InterPro" id="IPR018076">
    <property type="entry name" value="T2SS_GspF_dom"/>
</dbReference>
<comment type="similarity">
    <text evidence="2">Belongs to the GSP F family.</text>
</comment>
<evidence type="ECO:0000259" key="8">
    <source>
        <dbReference type="Pfam" id="PF00482"/>
    </source>
</evidence>
<protein>
    <submittedName>
        <fullName evidence="9">Type II secretion system protein F (GspF)</fullName>
    </submittedName>
</protein>
<dbReference type="NCBIfam" id="NF041012">
    <property type="entry name" value="T4P_ComGB"/>
    <property type="match status" value="1"/>
</dbReference>
<dbReference type="PANTHER" id="PTHR30012">
    <property type="entry name" value="GENERAL SECRETION PATHWAY PROTEIN"/>
    <property type="match status" value="1"/>
</dbReference>
<gene>
    <name evidence="9" type="ORF">SAMN05216216_104174</name>
</gene>
<dbReference type="Proteomes" id="UP000199008">
    <property type="component" value="Unassembled WGS sequence"/>
</dbReference>
<dbReference type="InterPro" id="IPR003004">
    <property type="entry name" value="GspF/PilC"/>
</dbReference>
<evidence type="ECO:0000256" key="2">
    <source>
        <dbReference type="ARBA" id="ARBA00005745"/>
    </source>
</evidence>
<comment type="subcellular location">
    <subcellularLocation>
        <location evidence="1">Cell membrane</location>
        <topology evidence="1">Multi-pass membrane protein</topology>
    </subcellularLocation>
</comment>
<evidence type="ECO:0000256" key="6">
    <source>
        <dbReference type="ARBA" id="ARBA00023136"/>
    </source>
</evidence>
<keyword evidence="5 7" id="KW-1133">Transmembrane helix</keyword>
<feature type="transmembrane region" description="Helical" evidence="7">
    <location>
        <begin position="323"/>
        <end position="344"/>
    </location>
</feature>
<dbReference type="Gene3D" id="1.20.81.30">
    <property type="entry name" value="Type II secretion system (T2SS), domain F"/>
    <property type="match status" value="2"/>
</dbReference>
<evidence type="ECO:0000256" key="4">
    <source>
        <dbReference type="ARBA" id="ARBA00022692"/>
    </source>
</evidence>
<dbReference type="AlphaFoldDB" id="A0A1G9CT78"/>
<organism evidence="9 10">
    <name type="scientific">Lacicoccus qingdaonensis</name>
    <dbReference type="NCBI Taxonomy" id="576118"/>
    <lineage>
        <taxon>Bacteria</taxon>
        <taxon>Bacillati</taxon>
        <taxon>Bacillota</taxon>
        <taxon>Bacilli</taxon>
        <taxon>Bacillales</taxon>
        <taxon>Salinicoccaceae</taxon>
        <taxon>Lacicoccus</taxon>
    </lineage>
</organism>
<dbReference type="Pfam" id="PF00482">
    <property type="entry name" value="T2SSF"/>
    <property type="match status" value="2"/>
</dbReference>
<evidence type="ECO:0000313" key="9">
    <source>
        <dbReference type="EMBL" id="SDK54817.1"/>
    </source>
</evidence>
<feature type="domain" description="Type II secretion system protein GspF" evidence="8">
    <location>
        <begin position="220"/>
        <end position="342"/>
    </location>
</feature>
<dbReference type="InterPro" id="IPR047692">
    <property type="entry name" value="T4P_ComGB"/>
</dbReference>
<evidence type="ECO:0000256" key="3">
    <source>
        <dbReference type="ARBA" id="ARBA00022475"/>
    </source>
</evidence>
<keyword evidence="6 7" id="KW-0472">Membrane</keyword>
<proteinExistence type="inferred from homology"/>
<dbReference type="OrthoDB" id="1638902at2"/>
<feature type="transmembrane region" description="Helical" evidence="7">
    <location>
        <begin position="118"/>
        <end position="140"/>
    </location>
</feature>
<evidence type="ECO:0000256" key="7">
    <source>
        <dbReference type="SAM" id="Phobius"/>
    </source>
</evidence>
<dbReference type="PRINTS" id="PR00812">
    <property type="entry name" value="BCTERIALGSPF"/>
</dbReference>
<dbReference type="GO" id="GO:0005886">
    <property type="term" value="C:plasma membrane"/>
    <property type="evidence" value="ECO:0007669"/>
    <property type="project" value="UniProtKB-SubCell"/>
</dbReference>
<accession>A0A1G9CT78</accession>
<keyword evidence="10" id="KW-1185">Reference proteome</keyword>
<dbReference type="EMBL" id="FNFY01000004">
    <property type="protein sequence ID" value="SDK54817.1"/>
    <property type="molecule type" value="Genomic_DNA"/>
</dbReference>
<reference evidence="10" key="1">
    <citation type="submission" date="2016-10" db="EMBL/GenBank/DDBJ databases">
        <authorList>
            <person name="Varghese N."/>
            <person name="Submissions S."/>
        </authorList>
    </citation>
    <scope>NUCLEOTIDE SEQUENCE [LARGE SCALE GENOMIC DNA]</scope>
    <source>
        <strain evidence="10">CGMCC 1.8895</strain>
    </source>
</reference>
<dbReference type="PANTHER" id="PTHR30012:SF0">
    <property type="entry name" value="TYPE II SECRETION SYSTEM PROTEIN F-RELATED"/>
    <property type="match status" value="1"/>
</dbReference>
<evidence type="ECO:0000256" key="5">
    <source>
        <dbReference type="ARBA" id="ARBA00022989"/>
    </source>
</evidence>
<dbReference type="InterPro" id="IPR042094">
    <property type="entry name" value="T2SS_GspF_sf"/>
</dbReference>
<feature type="transmembrane region" description="Helical" evidence="7">
    <location>
        <begin position="171"/>
        <end position="190"/>
    </location>
</feature>
<keyword evidence="3" id="KW-1003">Cell membrane</keyword>